<dbReference type="EMBL" id="LT558136">
    <property type="protein sequence ID" value="SAM85924.1"/>
    <property type="molecule type" value="Genomic_DNA"/>
</dbReference>
<evidence type="ECO:0000313" key="2">
    <source>
        <dbReference type="Proteomes" id="UP000179920"/>
    </source>
</evidence>
<dbReference type="AlphaFoldDB" id="A0A1K0GCY4"/>
<evidence type="ECO:0008006" key="3">
    <source>
        <dbReference type="Google" id="ProtNLM"/>
    </source>
</evidence>
<evidence type="ECO:0000313" key="1">
    <source>
        <dbReference type="EMBL" id="SAM85924.1"/>
    </source>
</evidence>
<sequence length="298" mass="33118">MIDTKGSLCGPVLSISYCRQLSTVVRFSINQLTCATVNTTDAHVQTDAIATHLISGSRRGTADTYSIDLIEINQDRQTQVSGVRPLTVSLAASQVNGRQMLTGWMDSDWVGSQECCRSMTGYIFAIDRFICSWSSRLQPTVANSLVKAEYVALAAAAREMLWASMFLHKLNQSLPRTSAIHITAKTLVLHLHNGELALTLTILILYSDLSGARVIANNPQHFKRTKHINIIHFFLRDEVADGQLTIAPHSKQQEPCRHPDQAPHHTETCIPSTIVRPDSMIRTNQIESGCWRLRSSLI</sequence>
<name>A0A1K0GCY4_9BASI</name>
<accession>A0A1K0GCY4</accession>
<gene>
    <name evidence="1" type="ORF">UBRO_20940</name>
</gene>
<proteinExistence type="predicted"/>
<dbReference type="PANTHER" id="PTHR11439:SF467">
    <property type="entry name" value="INTEGRASE CATALYTIC DOMAIN-CONTAINING PROTEIN"/>
    <property type="match status" value="1"/>
</dbReference>
<dbReference type="PANTHER" id="PTHR11439">
    <property type="entry name" value="GAG-POL-RELATED RETROTRANSPOSON"/>
    <property type="match status" value="1"/>
</dbReference>
<reference evidence="2" key="1">
    <citation type="submission" date="2016-04" db="EMBL/GenBank/DDBJ databases">
        <authorList>
            <person name="Guldener U."/>
            <person name="Guldener U."/>
        </authorList>
    </citation>
    <scope>NUCLEOTIDE SEQUENCE [LARGE SCALE GENOMIC DNA]</scope>
    <source>
        <strain evidence="2">UB2112</strain>
    </source>
</reference>
<protein>
    <recommendedName>
        <fullName evidence="3">Reverse transcriptase Ty1/copia-type domain-containing protein</fullName>
    </recommendedName>
</protein>
<dbReference type="Proteomes" id="UP000179920">
    <property type="component" value="Chromosome XX"/>
</dbReference>
<organism evidence="1 2">
    <name type="scientific">Ustilago bromivora</name>
    <dbReference type="NCBI Taxonomy" id="307758"/>
    <lineage>
        <taxon>Eukaryota</taxon>
        <taxon>Fungi</taxon>
        <taxon>Dikarya</taxon>
        <taxon>Basidiomycota</taxon>
        <taxon>Ustilaginomycotina</taxon>
        <taxon>Ustilaginomycetes</taxon>
        <taxon>Ustilaginales</taxon>
        <taxon>Ustilaginaceae</taxon>
        <taxon>Ustilago</taxon>
    </lineage>
</organism>
<dbReference type="CDD" id="cd09272">
    <property type="entry name" value="RNase_HI_RT_Ty1"/>
    <property type="match status" value="1"/>
</dbReference>